<name>A0A1B1AH05_9PROT</name>
<proteinExistence type="predicted"/>
<protein>
    <submittedName>
        <fullName evidence="2">Uncharacterized protein</fullName>
    </submittedName>
</protein>
<evidence type="ECO:0000313" key="2">
    <source>
        <dbReference type="EMBL" id="ANP45821.1"/>
    </source>
</evidence>
<organism evidence="2 3">
    <name type="scientific">Candidatus Viadribacter manganicus</name>
    <dbReference type="NCBI Taxonomy" id="1759059"/>
    <lineage>
        <taxon>Bacteria</taxon>
        <taxon>Pseudomonadati</taxon>
        <taxon>Pseudomonadota</taxon>
        <taxon>Alphaproteobacteria</taxon>
        <taxon>Hyphomonadales</taxon>
        <taxon>Hyphomonadaceae</taxon>
        <taxon>Candidatus Viadribacter</taxon>
    </lineage>
</organism>
<feature type="transmembrane region" description="Helical" evidence="1">
    <location>
        <begin position="20"/>
        <end position="40"/>
    </location>
</feature>
<gene>
    <name evidence="2" type="ORF">ATE48_07730</name>
</gene>
<keyword evidence="1" id="KW-0812">Transmembrane</keyword>
<dbReference type="Proteomes" id="UP000092498">
    <property type="component" value="Chromosome"/>
</dbReference>
<feature type="transmembrane region" description="Helical" evidence="1">
    <location>
        <begin position="52"/>
        <end position="77"/>
    </location>
</feature>
<sequence length="82" mass="8246">MIAVPLAEFAVLLVSLSICVWSWDGGGVLGLVGWLGGAIATPRRAEGVRFDLGGAMAGLWAGVMLGGLFGGGIARLVGFSLS</sequence>
<dbReference type="AlphaFoldDB" id="A0A1B1AH05"/>
<reference evidence="2 3" key="1">
    <citation type="submission" date="2015-11" db="EMBL/GenBank/DDBJ databases">
        <title>Whole-Genome Sequence of Candidatus Oderbacter manganicum from the National Park Lower Oder Valley, Germany.</title>
        <authorList>
            <person name="Braun B."/>
            <person name="Liere K."/>
            <person name="Szewzyk U."/>
        </authorList>
    </citation>
    <scope>NUCLEOTIDE SEQUENCE [LARGE SCALE GENOMIC DNA]</scope>
    <source>
        <strain evidence="2 3">OTSz_A_272</strain>
    </source>
</reference>
<evidence type="ECO:0000313" key="3">
    <source>
        <dbReference type="Proteomes" id="UP000092498"/>
    </source>
</evidence>
<dbReference type="EMBL" id="CP013244">
    <property type="protein sequence ID" value="ANP45821.1"/>
    <property type="molecule type" value="Genomic_DNA"/>
</dbReference>
<evidence type="ECO:0000256" key="1">
    <source>
        <dbReference type="SAM" id="Phobius"/>
    </source>
</evidence>
<keyword evidence="1" id="KW-1133">Transmembrane helix</keyword>
<keyword evidence="1" id="KW-0472">Membrane</keyword>
<dbReference type="InParanoid" id="A0A1B1AH05"/>
<accession>A0A1B1AH05</accession>
<dbReference type="KEGG" id="cbot:ATE48_07730"/>
<keyword evidence="3" id="KW-1185">Reference proteome</keyword>